<dbReference type="InterPro" id="IPR039046">
    <property type="entry name" value="PDPK1"/>
</dbReference>
<reference evidence="13 14" key="1">
    <citation type="submission" date="2016-07" db="EMBL/GenBank/DDBJ databases">
        <title>Pervasive Adenine N6-methylation of Active Genes in Fungi.</title>
        <authorList>
            <consortium name="DOE Joint Genome Institute"/>
            <person name="Mondo S.J."/>
            <person name="Dannebaum R.O."/>
            <person name="Kuo R.C."/>
            <person name="Labutti K."/>
            <person name="Haridas S."/>
            <person name="Kuo A."/>
            <person name="Salamov A."/>
            <person name="Ahrendt S.R."/>
            <person name="Lipzen A."/>
            <person name="Sullivan W."/>
            <person name="Andreopoulos W.B."/>
            <person name="Clum A."/>
            <person name="Lindquist E."/>
            <person name="Daum C."/>
            <person name="Ramamoorthy G.K."/>
            <person name="Gryganskyi A."/>
            <person name="Culley D."/>
            <person name="Magnuson J.K."/>
            <person name="James T.Y."/>
            <person name="O'Malley M.A."/>
            <person name="Stajich J.E."/>
            <person name="Spatafora J.W."/>
            <person name="Visel A."/>
            <person name="Grigoriev I.V."/>
        </authorList>
    </citation>
    <scope>NUCLEOTIDE SEQUENCE [LARGE SCALE GENOMIC DNA]</scope>
    <source>
        <strain evidence="13 14">NRRL 2496</strain>
    </source>
</reference>
<dbReference type="FunFam" id="1.10.510.10:FF:000534">
    <property type="entry name" value="Serine/threonine-protein kinase PKH2"/>
    <property type="match status" value="1"/>
</dbReference>
<dbReference type="SUPFAM" id="SSF50729">
    <property type="entry name" value="PH domain-like"/>
    <property type="match status" value="1"/>
</dbReference>
<dbReference type="GO" id="GO:0005524">
    <property type="term" value="F:ATP binding"/>
    <property type="evidence" value="ECO:0007669"/>
    <property type="project" value="UniProtKB-UniRule"/>
</dbReference>
<evidence type="ECO:0000259" key="12">
    <source>
        <dbReference type="PROSITE" id="PS50011"/>
    </source>
</evidence>
<evidence type="ECO:0000256" key="7">
    <source>
        <dbReference type="ARBA" id="ARBA00022840"/>
    </source>
</evidence>
<dbReference type="Pfam" id="PF00069">
    <property type="entry name" value="Pkinase"/>
    <property type="match status" value="1"/>
</dbReference>
<comment type="catalytic activity">
    <reaction evidence="8">
        <text>L-threonyl-[protein] + ATP = O-phospho-L-threonyl-[protein] + ADP + H(+)</text>
        <dbReference type="Rhea" id="RHEA:46608"/>
        <dbReference type="Rhea" id="RHEA-COMP:11060"/>
        <dbReference type="Rhea" id="RHEA-COMP:11605"/>
        <dbReference type="ChEBI" id="CHEBI:15378"/>
        <dbReference type="ChEBI" id="CHEBI:30013"/>
        <dbReference type="ChEBI" id="CHEBI:30616"/>
        <dbReference type="ChEBI" id="CHEBI:61977"/>
        <dbReference type="ChEBI" id="CHEBI:456216"/>
        <dbReference type="EC" id="2.7.11.1"/>
    </reaction>
</comment>
<keyword evidence="5 10" id="KW-0547">Nucleotide-binding</keyword>
<dbReference type="PROSITE" id="PS50011">
    <property type="entry name" value="PROTEIN_KINASE_DOM"/>
    <property type="match status" value="1"/>
</dbReference>
<feature type="domain" description="Protein kinase" evidence="12">
    <location>
        <begin position="81"/>
        <end position="347"/>
    </location>
</feature>
<dbReference type="EMBL" id="MCGN01000011">
    <property type="protein sequence ID" value="ORY91307.1"/>
    <property type="molecule type" value="Genomic_DNA"/>
</dbReference>
<dbReference type="EC" id="2.7.11.1" evidence="2"/>
<keyword evidence="6 13" id="KW-0418">Kinase</keyword>
<feature type="compositionally biased region" description="Polar residues" evidence="11">
    <location>
        <begin position="48"/>
        <end position="61"/>
    </location>
</feature>
<dbReference type="InterPro" id="IPR050236">
    <property type="entry name" value="Ser_Thr_kinase_AGC"/>
</dbReference>
<evidence type="ECO:0000256" key="10">
    <source>
        <dbReference type="PROSITE-ProRule" id="PRU10141"/>
    </source>
</evidence>
<evidence type="ECO:0000256" key="1">
    <source>
        <dbReference type="ARBA" id="ARBA00010006"/>
    </source>
</evidence>
<dbReference type="InterPro" id="IPR033931">
    <property type="entry name" value="PDK1-typ_PH"/>
</dbReference>
<evidence type="ECO:0000313" key="13">
    <source>
        <dbReference type="EMBL" id="ORY91307.1"/>
    </source>
</evidence>
<comment type="catalytic activity">
    <reaction evidence="9">
        <text>L-seryl-[protein] + ATP = O-phospho-L-seryl-[protein] + ADP + H(+)</text>
        <dbReference type="Rhea" id="RHEA:17989"/>
        <dbReference type="Rhea" id="RHEA-COMP:9863"/>
        <dbReference type="Rhea" id="RHEA-COMP:11604"/>
        <dbReference type="ChEBI" id="CHEBI:15378"/>
        <dbReference type="ChEBI" id="CHEBI:29999"/>
        <dbReference type="ChEBI" id="CHEBI:30616"/>
        <dbReference type="ChEBI" id="CHEBI:83421"/>
        <dbReference type="ChEBI" id="CHEBI:456216"/>
        <dbReference type="EC" id="2.7.11.1"/>
    </reaction>
</comment>
<evidence type="ECO:0000256" key="6">
    <source>
        <dbReference type="ARBA" id="ARBA00022777"/>
    </source>
</evidence>
<feature type="compositionally biased region" description="Low complexity" evidence="11">
    <location>
        <begin position="446"/>
        <end position="472"/>
    </location>
</feature>
<dbReference type="InParanoid" id="A0A1X2H1J6"/>
<dbReference type="InterPro" id="IPR008271">
    <property type="entry name" value="Ser/Thr_kinase_AS"/>
</dbReference>
<keyword evidence="4" id="KW-0808">Transferase</keyword>
<feature type="compositionally biased region" description="Basic residues" evidence="11">
    <location>
        <begin position="431"/>
        <end position="441"/>
    </location>
</feature>
<dbReference type="CDD" id="cd05581">
    <property type="entry name" value="STKc_PDK1"/>
    <property type="match status" value="1"/>
</dbReference>
<evidence type="ECO:0000256" key="8">
    <source>
        <dbReference type="ARBA" id="ARBA00047899"/>
    </source>
</evidence>
<dbReference type="PROSITE" id="PS00108">
    <property type="entry name" value="PROTEIN_KINASE_ST"/>
    <property type="match status" value="1"/>
</dbReference>
<feature type="compositionally biased region" description="Low complexity" evidence="11">
    <location>
        <begin position="36"/>
        <end position="47"/>
    </location>
</feature>
<dbReference type="InterPro" id="IPR011009">
    <property type="entry name" value="Kinase-like_dom_sf"/>
</dbReference>
<dbReference type="FunFam" id="3.30.200.20:FF:000191">
    <property type="entry name" value="3-phosphoinositide-dependent protein kinase 2-like"/>
    <property type="match status" value="1"/>
</dbReference>
<dbReference type="OrthoDB" id="347657at2759"/>
<comment type="caution">
    <text evidence="13">The sequence shown here is derived from an EMBL/GenBank/DDBJ whole genome shotgun (WGS) entry which is preliminary data.</text>
</comment>
<feature type="region of interest" description="Disordered" evidence="11">
    <location>
        <begin position="373"/>
        <end position="483"/>
    </location>
</feature>
<dbReference type="Pfam" id="PF14593">
    <property type="entry name" value="PH_3"/>
    <property type="match status" value="1"/>
</dbReference>
<dbReference type="PANTHER" id="PTHR24356:SF163">
    <property type="entry name" value="3-PHOSPHOINOSITIDE-DEPENDENT PROTEIN KINASE 1-RELATED"/>
    <property type="match status" value="1"/>
</dbReference>
<dbReference type="PROSITE" id="PS00107">
    <property type="entry name" value="PROTEIN_KINASE_ATP"/>
    <property type="match status" value="1"/>
</dbReference>
<dbReference type="STRING" id="13706.A0A1X2H1J6"/>
<dbReference type="InterPro" id="IPR017441">
    <property type="entry name" value="Protein_kinase_ATP_BS"/>
</dbReference>
<evidence type="ECO:0000256" key="9">
    <source>
        <dbReference type="ARBA" id="ARBA00048679"/>
    </source>
</evidence>
<feature type="compositionally biased region" description="Polar residues" evidence="11">
    <location>
        <begin position="15"/>
        <end position="29"/>
    </location>
</feature>
<organism evidence="13 14">
    <name type="scientific">Syncephalastrum racemosum</name>
    <name type="common">Filamentous fungus</name>
    <dbReference type="NCBI Taxonomy" id="13706"/>
    <lineage>
        <taxon>Eukaryota</taxon>
        <taxon>Fungi</taxon>
        <taxon>Fungi incertae sedis</taxon>
        <taxon>Mucoromycota</taxon>
        <taxon>Mucoromycotina</taxon>
        <taxon>Mucoromycetes</taxon>
        <taxon>Mucorales</taxon>
        <taxon>Syncephalastraceae</taxon>
        <taxon>Syncephalastrum</taxon>
    </lineage>
</organism>
<dbReference type="GO" id="GO:0035556">
    <property type="term" value="P:intracellular signal transduction"/>
    <property type="evidence" value="ECO:0007669"/>
    <property type="project" value="TreeGrafter"/>
</dbReference>
<dbReference type="AlphaFoldDB" id="A0A1X2H1J6"/>
<proteinExistence type="inferred from homology"/>
<evidence type="ECO:0000256" key="2">
    <source>
        <dbReference type="ARBA" id="ARBA00012513"/>
    </source>
</evidence>
<keyword evidence="14" id="KW-1185">Reference proteome</keyword>
<keyword evidence="7 10" id="KW-0067">ATP-binding</keyword>
<comment type="similarity">
    <text evidence="1">Belongs to the protein kinase superfamily. AGC Ser/Thr protein kinase family. PDPK1 subfamily.</text>
</comment>
<dbReference type="Gene3D" id="3.30.200.20">
    <property type="entry name" value="Phosphorylase Kinase, domain 1"/>
    <property type="match status" value="1"/>
</dbReference>
<accession>A0A1X2H1J6</accession>
<name>A0A1X2H1J6_SYNRA</name>
<dbReference type="SUPFAM" id="SSF56112">
    <property type="entry name" value="Protein kinase-like (PK-like)"/>
    <property type="match status" value="1"/>
</dbReference>
<evidence type="ECO:0000256" key="11">
    <source>
        <dbReference type="SAM" id="MobiDB-lite"/>
    </source>
</evidence>
<dbReference type="Gene3D" id="2.30.29.30">
    <property type="entry name" value="Pleckstrin-homology domain (PH domain)/Phosphotyrosine-binding domain (PTB)"/>
    <property type="match status" value="1"/>
</dbReference>
<evidence type="ECO:0000256" key="5">
    <source>
        <dbReference type="ARBA" id="ARBA00022741"/>
    </source>
</evidence>
<keyword evidence="3" id="KW-0723">Serine/threonine-protein kinase</keyword>
<dbReference type="OMA" id="QYRVPDN"/>
<dbReference type="PANTHER" id="PTHR24356">
    <property type="entry name" value="SERINE/THREONINE-PROTEIN KINASE"/>
    <property type="match status" value="1"/>
</dbReference>
<dbReference type="InterPro" id="IPR011993">
    <property type="entry name" value="PH-like_dom_sf"/>
</dbReference>
<dbReference type="FunCoup" id="A0A1X2H1J6">
    <property type="interactions" value="393"/>
</dbReference>
<dbReference type="SMART" id="SM00220">
    <property type="entry name" value="S_TKc"/>
    <property type="match status" value="1"/>
</dbReference>
<dbReference type="Proteomes" id="UP000242180">
    <property type="component" value="Unassembled WGS sequence"/>
</dbReference>
<dbReference type="Gene3D" id="1.10.510.10">
    <property type="entry name" value="Transferase(Phosphotransferase) domain 1"/>
    <property type="match status" value="1"/>
</dbReference>
<evidence type="ECO:0000313" key="14">
    <source>
        <dbReference type="Proteomes" id="UP000242180"/>
    </source>
</evidence>
<feature type="region of interest" description="Disordered" evidence="11">
    <location>
        <begin position="1"/>
        <end position="70"/>
    </location>
</feature>
<evidence type="ECO:0000256" key="3">
    <source>
        <dbReference type="ARBA" id="ARBA00022527"/>
    </source>
</evidence>
<gene>
    <name evidence="13" type="ORF">BCR43DRAFT_527901</name>
</gene>
<evidence type="ECO:0000256" key="4">
    <source>
        <dbReference type="ARBA" id="ARBA00022679"/>
    </source>
</evidence>
<dbReference type="InterPro" id="IPR000719">
    <property type="entry name" value="Prot_kinase_dom"/>
</dbReference>
<feature type="compositionally biased region" description="Acidic residues" evidence="11">
    <location>
        <begin position="405"/>
        <end position="415"/>
    </location>
</feature>
<protein>
    <recommendedName>
        <fullName evidence="2">non-specific serine/threonine protein kinase</fullName>
        <ecNumber evidence="2">2.7.11.1</ecNumber>
    </recommendedName>
</protein>
<feature type="binding site" evidence="10">
    <location>
        <position position="111"/>
    </location>
    <ligand>
        <name>ATP</name>
        <dbReference type="ChEBI" id="CHEBI:30616"/>
    </ligand>
</feature>
<dbReference type="GO" id="GO:0004674">
    <property type="term" value="F:protein serine/threonine kinase activity"/>
    <property type="evidence" value="ECO:0007669"/>
    <property type="project" value="UniProtKB-KW"/>
</dbReference>
<feature type="compositionally biased region" description="Acidic residues" evidence="11">
    <location>
        <begin position="382"/>
        <end position="392"/>
    </location>
</feature>
<sequence>MPLTSSLEAEDPPQMVQTETDNVAETTANIDPPIPVVTTPTPTTTTTSSAQQQEQHQPKTTTDVDDPSHPLYRHRRTVADFEYGPILGEGSYSTVLVGRDKNTGAYYAVKKLDKAHIVQNDKVKYVMIERDALSKMNHPSIVRLYWTFKDSRSLYYVLDLARNGELYTYIRRLAPFDLDTARFYAAEILVAIEHIHSRGVIHRDIKPENILIDDNMHVKITDFGSAKILQPGQDDEGHEGTGRSRSFVGTAEYVSPELLKSEPTRDEADLWALGCVIYQMLVGKSPFKAATDYLIFQKIKNLEYTIPDGFPEVAKDLVQKLLQLDPDERLGSRQSGGTEVLRQHPFFEGINWDHLFESKAPPLKERLDEKLKEMRQRTPAENELDLCFDNADENPFSDQPSMADSSDDDDDDDDSIGQPPSSGMRPIPSAYHHRQQHHRHPSTSYPNSPIHHSRNPSSSSSSHAPMRPSSTSQSSTLDRLGEQSHPPWISHLFPNESIVHAGLVLRRRAFFSKKRFLILTNRPRLLYMDEGPASDGSGGDLRGEIAWTPQLLPELKTKSQFCIRTPQKSFTFEDPKGQAQEWVNIINSMLVDSFGVAA</sequence>